<dbReference type="KEGG" id="step:IC006_1706"/>
<keyword evidence="9" id="KW-1185">Reference proteome</keyword>
<protein>
    <recommendedName>
        <fullName evidence="6">Ribonuclease P protein component 1</fullName>
        <shortName evidence="6">RNase P component 1</shortName>
        <ecNumber evidence="6">3.1.26.5</ecNumber>
    </recommendedName>
    <alternativeName>
        <fullName evidence="6">Rpp29</fullName>
    </alternativeName>
</protein>
<proteinExistence type="inferred from homology"/>
<name>A0A510DW38_9CREN</name>
<comment type="catalytic activity">
    <reaction evidence="6">
        <text>Endonucleolytic cleavage of RNA, removing 5'-extranucleotides from tRNA precursor.</text>
        <dbReference type="EC" id="3.1.26.5"/>
    </reaction>
</comment>
<dbReference type="RefSeq" id="WP_054844955.1">
    <property type="nucleotide sequence ID" value="NZ_AP018929.1"/>
</dbReference>
<evidence type="ECO:0000256" key="3">
    <source>
        <dbReference type="ARBA" id="ARBA00022722"/>
    </source>
</evidence>
<dbReference type="GO" id="GO:0030677">
    <property type="term" value="C:ribonuclease P complex"/>
    <property type="evidence" value="ECO:0007669"/>
    <property type="project" value="UniProtKB-UniRule"/>
</dbReference>
<evidence type="ECO:0000256" key="5">
    <source>
        <dbReference type="ARBA" id="ARBA00022801"/>
    </source>
</evidence>
<dbReference type="EC" id="3.1.26.5" evidence="6"/>
<dbReference type="HAMAP" id="MF_00754">
    <property type="entry name" value="RNase_P_1"/>
    <property type="match status" value="1"/>
</dbReference>
<evidence type="ECO:0000256" key="1">
    <source>
        <dbReference type="ARBA" id="ARBA00022490"/>
    </source>
</evidence>
<dbReference type="InterPro" id="IPR002730">
    <property type="entry name" value="Rpp29/RNP1"/>
</dbReference>
<comment type="subunit">
    <text evidence="6">Consists of a catalytic RNA component and at least 4-5 protein subunits.</text>
</comment>
<dbReference type="GO" id="GO:0001682">
    <property type="term" value="P:tRNA 5'-leader removal"/>
    <property type="evidence" value="ECO:0007669"/>
    <property type="project" value="UniProtKB-UniRule"/>
</dbReference>
<dbReference type="EMBL" id="AP018930">
    <property type="protein sequence ID" value="BBG27152.1"/>
    <property type="molecule type" value="Genomic_DNA"/>
</dbReference>
<accession>A0A510E3Q5</accession>
<evidence type="ECO:0000313" key="8">
    <source>
        <dbReference type="EMBL" id="BBG27152.1"/>
    </source>
</evidence>
<keyword evidence="1 6" id="KW-0963">Cytoplasm</keyword>
<dbReference type="Pfam" id="PF01868">
    <property type="entry name" value="RNase_P-MRP_p29"/>
    <property type="match status" value="1"/>
</dbReference>
<keyword evidence="2 6" id="KW-0819">tRNA processing</keyword>
<dbReference type="InterPro" id="IPR023538">
    <property type="entry name" value="RNP1"/>
</dbReference>
<evidence type="ECO:0000313" key="10">
    <source>
        <dbReference type="Proteomes" id="UP000325030"/>
    </source>
</evidence>
<dbReference type="SMART" id="SM00538">
    <property type="entry name" value="POP4"/>
    <property type="match status" value="1"/>
</dbReference>
<sequence length="83" mass="9487">MKFLDLIGANIKVLSYTDKSIQGITGKVIYETQKFLVIKKENGREIMVYKPNGVFLLSLQGKSYNIPGDKLLGKPWKRSKKIR</sequence>
<keyword evidence="5 6" id="KW-0378">Hydrolase</keyword>
<comment type="similarity">
    <text evidence="6">Belongs to the eukaryotic/archaeal RNase P protein component 1 family.</text>
</comment>
<dbReference type="GeneID" id="41718021"/>
<evidence type="ECO:0000256" key="6">
    <source>
        <dbReference type="HAMAP-Rule" id="MF_00754"/>
    </source>
</evidence>
<dbReference type="GO" id="GO:0004526">
    <property type="term" value="F:ribonuclease P activity"/>
    <property type="evidence" value="ECO:0007669"/>
    <property type="project" value="UniProtKB-UniRule"/>
</dbReference>
<dbReference type="SUPFAM" id="SSF101744">
    <property type="entry name" value="Rof/RNase P subunit-like"/>
    <property type="match status" value="1"/>
</dbReference>
<accession>A0A510DW38</accession>
<dbReference type="GO" id="GO:0005737">
    <property type="term" value="C:cytoplasm"/>
    <property type="evidence" value="ECO:0007669"/>
    <property type="project" value="UniProtKB-SubCell"/>
</dbReference>
<dbReference type="EMBL" id="AP018929">
    <property type="protein sequence ID" value="BBG24394.1"/>
    <property type="molecule type" value="Genomic_DNA"/>
</dbReference>
<gene>
    <name evidence="6" type="primary">rnp1</name>
    <name evidence="7" type="ORF">IC006_1706</name>
    <name evidence="8" type="ORF">IC007_1684</name>
</gene>
<dbReference type="STRING" id="1294262.GCA_001316085_00316"/>
<dbReference type="InterPro" id="IPR023534">
    <property type="entry name" value="Rof/RNase_P-like"/>
</dbReference>
<comment type="function">
    <text evidence="6">Part of ribonuclease P, a protein complex that generates mature tRNA molecules by cleaving their 5'-ends.</text>
</comment>
<organism evidence="7 9">
    <name type="scientific">Sulfuracidifex tepidarius</name>
    <dbReference type="NCBI Taxonomy" id="1294262"/>
    <lineage>
        <taxon>Archaea</taxon>
        <taxon>Thermoproteota</taxon>
        <taxon>Thermoprotei</taxon>
        <taxon>Sulfolobales</taxon>
        <taxon>Sulfolobaceae</taxon>
        <taxon>Sulfuracidifex</taxon>
    </lineage>
</organism>
<dbReference type="InterPro" id="IPR036980">
    <property type="entry name" value="RNase_P/MRP_Rpp29_sf"/>
</dbReference>
<dbReference type="GO" id="GO:0003723">
    <property type="term" value="F:RNA binding"/>
    <property type="evidence" value="ECO:0007669"/>
    <property type="project" value="InterPro"/>
</dbReference>
<keyword evidence="3 6" id="KW-0540">Nuclease</keyword>
<dbReference type="Gene3D" id="2.30.30.210">
    <property type="entry name" value="Ribonuclease P/MRP, subunit p29"/>
    <property type="match status" value="1"/>
</dbReference>
<dbReference type="Proteomes" id="UP000322983">
    <property type="component" value="Chromosome"/>
</dbReference>
<dbReference type="OrthoDB" id="39019at2157"/>
<dbReference type="AlphaFoldDB" id="A0A510DW38"/>
<reference evidence="7 9" key="2">
    <citation type="journal article" date="2020" name="Int. J. Syst. Evol. Microbiol.">
        <title>Sulfuracidifex tepidarius gen. nov., sp. nov. and transfer of Sulfolobus metallicus Huber and Stetter 1992 to the genus Sulfuracidifex as Sulfuracidifex metallicus comb. nov.</title>
        <authorList>
            <person name="Itoh T."/>
            <person name="Miura T."/>
            <person name="Sakai H.D."/>
            <person name="Kato S."/>
            <person name="Ohkuma M."/>
            <person name="Takashina T."/>
        </authorList>
    </citation>
    <scope>NUCLEOTIDE SEQUENCE [LARGE SCALE GENOMIC DNA]</scope>
    <source>
        <strain evidence="7 9">IC-006</strain>
        <strain evidence="8">IC-007</strain>
    </source>
</reference>
<evidence type="ECO:0000256" key="2">
    <source>
        <dbReference type="ARBA" id="ARBA00022694"/>
    </source>
</evidence>
<comment type="subcellular location">
    <subcellularLocation>
        <location evidence="6">Cytoplasm</location>
    </subcellularLocation>
</comment>
<reference evidence="10" key="1">
    <citation type="submission" date="2018-09" db="EMBL/GenBank/DDBJ databases">
        <title>Complete Genome Sequencing of Sulfolobus sp. JCM 16834.</title>
        <authorList>
            <person name="Kato S."/>
            <person name="Itoh T."/>
            <person name="Ohkuma M."/>
        </authorList>
    </citation>
    <scope>NUCLEOTIDE SEQUENCE [LARGE SCALE GENOMIC DNA]</scope>
    <source>
        <strain evidence="10">IC-007</strain>
    </source>
</reference>
<evidence type="ECO:0000313" key="9">
    <source>
        <dbReference type="Proteomes" id="UP000322983"/>
    </source>
</evidence>
<evidence type="ECO:0000313" key="7">
    <source>
        <dbReference type="EMBL" id="BBG24394.1"/>
    </source>
</evidence>
<evidence type="ECO:0000256" key="4">
    <source>
        <dbReference type="ARBA" id="ARBA00022759"/>
    </source>
</evidence>
<keyword evidence="4 6" id="KW-0255">Endonuclease</keyword>
<dbReference type="Proteomes" id="UP000325030">
    <property type="component" value="Chromosome"/>
</dbReference>